<dbReference type="InterPro" id="IPR041575">
    <property type="entry name" value="Rubredoxin_C"/>
</dbReference>
<keyword evidence="3" id="KW-0274">FAD</keyword>
<dbReference type="PRINTS" id="PR00368">
    <property type="entry name" value="FADPNR"/>
</dbReference>
<keyword evidence="2" id="KW-0285">Flavoprotein</keyword>
<feature type="domain" description="FAD/NAD(P)-binding" evidence="4">
    <location>
        <begin position="3"/>
        <end position="294"/>
    </location>
</feature>
<dbReference type="Pfam" id="PF07992">
    <property type="entry name" value="Pyr_redox_2"/>
    <property type="match status" value="1"/>
</dbReference>
<protein>
    <submittedName>
        <fullName evidence="6">Nitrite reductase (NADH) large subunit</fullName>
    </submittedName>
</protein>
<dbReference type="SUPFAM" id="SSF51905">
    <property type="entry name" value="FAD/NAD(P)-binding domain"/>
    <property type="match status" value="2"/>
</dbReference>
<dbReference type="Proteomes" id="UP000295325">
    <property type="component" value="Unassembled WGS sequence"/>
</dbReference>
<evidence type="ECO:0000256" key="2">
    <source>
        <dbReference type="ARBA" id="ARBA00022630"/>
    </source>
</evidence>
<dbReference type="InterPro" id="IPR050260">
    <property type="entry name" value="FAD-bd_OxRdtase"/>
</dbReference>
<sequence length="389" mass="43069">MNKKIVVVGNGAAAVSAVKAIRNIDQQSEILVFGEEKFHPYYRIKLSKSLLGGLDEEKILIQNKQWYESNNITLCLGQRVVGLAPEKKEIILQSGASVSYSRLLLANGASNLTPPIEGIDKLGVFTLRSLNEAFMVIDYLKNIKTVLLIGGGVQNLEIANVLCKSGKKIIIAEFAPRLMARQLDDFASNKLKQSIESHGVEVMLNTQINEILGNDKVEGFITQEGIQRSCDMVIYSTGIMPNIQIAQNTSLSISRGIKVNERMETNVNDIFAAGDIAEFNGRVYGLWSIATQQGKIAGANICNQGLIFEPPAPVTIMDAFGLSLNSIGDIEERQDTELLIEVDDKNNRYYKLFIRNKRIVGAIILGDTKKFMTIKNFIEKKRKLISISN</sequence>
<dbReference type="Pfam" id="PF18267">
    <property type="entry name" value="Rubredoxin_C"/>
    <property type="match status" value="1"/>
</dbReference>
<evidence type="ECO:0000259" key="4">
    <source>
        <dbReference type="Pfam" id="PF07992"/>
    </source>
</evidence>
<dbReference type="RefSeq" id="WP_133628711.1">
    <property type="nucleotide sequence ID" value="NZ_SOAZ01000019.1"/>
</dbReference>
<dbReference type="PANTHER" id="PTHR43429">
    <property type="entry name" value="PYRIDINE NUCLEOTIDE-DISULFIDE OXIDOREDUCTASE DOMAIN-CONTAINING"/>
    <property type="match status" value="1"/>
</dbReference>
<dbReference type="Gene3D" id="3.30.390.30">
    <property type="match status" value="1"/>
</dbReference>
<dbReference type="InterPro" id="IPR023753">
    <property type="entry name" value="FAD/NAD-binding_dom"/>
</dbReference>
<evidence type="ECO:0000256" key="1">
    <source>
        <dbReference type="ARBA" id="ARBA00001974"/>
    </source>
</evidence>
<gene>
    <name evidence="6" type="ORF">EDD71_1191</name>
</gene>
<reference evidence="6 7" key="1">
    <citation type="submission" date="2019-03" db="EMBL/GenBank/DDBJ databases">
        <title>Genomic Encyclopedia of Type Strains, Phase IV (KMG-IV): sequencing the most valuable type-strain genomes for metagenomic binning, comparative biology and taxonomic classification.</title>
        <authorList>
            <person name="Goeker M."/>
        </authorList>
    </citation>
    <scope>NUCLEOTIDE SEQUENCE [LARGE SCALE GENOMIC DNA]</scope>
    <source>
        <strain evidence="6 7">DSM 24455</strain>
    </source>
</reference>
<comment type="cofactor">
    <cofactor evidence="1">
        <name>FAD</name>
        <dbReference type="ChEBI" id="CHEBI:57692"/>
    </cofactor>
</comment>
<evidence type="ECO:0000259" key="5">
    <source>
        <dbReference type="Pfam" id="PF18267"/>
    </source>
</evidence>
<dbReference type="EMBL" id="SOAZ01000019">
    <property type="protein sequence ID" value="TDT51271.1"/>
    <property type="molecule type" value="Genomic_DNA"/>
</dbReference>
<proteinExistence type="predicted"/>
<feature type="domain" description="NADH-rubredoxin oxidoreductase C-terminal" evidence="5">
    <location>
        <begin position="313"/>
        <end position="381"/>
    </location>
</feature>
<name>A0A4R7KBV2_9CLOT</name>
<dbReference type="Gene3D" id="3.50.50.60">
    <property type="entry name" value="FAD/NAD(P)-binding domain"/>
    <property type="match status" value="2"/>
</dbReference>
<comment type="caution">
    <text evidence="6">The sequence shown here is derived from an EMBL/GenBank/DDBJ whole genome shotgun (WGS) entry which is preliminary data.</text>
</comment>
<dbReference type="InterPro" id="IPR036188">
    <property type="entry name" value="FAD/NAD-bd_sf"/>
</dbReference>
<evidence type="ECO:0000313" key="7">
    <source>
        <dbReference type="Proteomes" id="UP000295325"/>
    </source>
</evidence>
<keyword evidence="7" id="KW-1185">Reference proteome</keyword>
<accession>A0A4R7KBV2</accession>
<dbReference type="PRINTS" id="PR00411">
    <property type="entry name" value="PNDRDTASEI"/>
</dbReference>
<dbReference type="GO" id="GO:0016491">
    <property type="term" value="F:oxidoreductase activity"/>
    <property type="evidence" value="ECO:0007669"/>
    <property type="project" value="InterPro"/>
</dbReference>
<evidence type="ECO:0000256" key="3">
    <source>
        <dbReference type="ARBA" id="ARBA00022827"/>
    </source>
</evidence>
<dbReference type="AlphaFoldDB" id="A0A4R7KBV2"/>
<organism evidence="6 7">
    <name type="scientific">Fonticella tunisiensis</name>
    <dbReference type="NCBI Taxonomy" id="1096341"/>
    <lineage>
        <taxon>Bacteria</taxon>
        <taxon>Bacillati</taxon>
        <taxon>Bacillota</taxon>
        <taxon>Clostridia</taxon>
        <taxon>Eubacteriales</taxon>
        <taxon>Clostridiaceae</taxon>
        <taxon>Fonticella</taxon>
    </lineage>
</organism>
<dbReference type="InterPro" id="IPR016156">
    <property type="entry name" value="FAD/NAD-linked_Rdtase_dimer_sf"/>
</dbReference>
<dbReference type="PANTHER" id="PTHR43429:SF3">
    <property type="entry name" value="NITRITE REDUCTASE [NAD(P)H]"/>
    <property type="match status" value="1"/>
</dbReference>
<evidence type="ECO:0000313" key="6">
    <source>
        <dbReference type="EMBL" id="TDT51271.1"/>
    </source>
</evidence>
<dbReference type="OrthoDB" id="9807946at2"/>